<sequence>MSRRVRGRLTLQTARRAYMTRRTNNTLIPISPVPTEYIIGGLEIICPNYSYLHFLEETVSRSCCHQGKVSLLALSSFPYEIQELMTSNSVEGKYFQTKIRSYIIVLWLLPTWVRRDTYWSYSPLSNTPREVTNGRVQRIPPPCQVKASLQEYDVPIDDTTPKPHFTPQRKDAKFLGRFEPKKILSRSTIDLC</sequence>
<accession>A0ABY6L0Q1</accession>
<protein>
    <submittedName>
        <fullName evidence="1">Uncharacterized protein</fullName>
    </submittedName>
</protein>
<organism evidence="1 2">
    <name type="scientific">Cordylochernes scorpioides</name>
    <dbReference type="NCBI Taxonomy" id="51811"/>
    <lineage>
        <taxon>Eukaryota</taxon>
        <taxon>Metazoa</taxon>
        <taxon>Ecdysozoa</taxon>
        <taxon>Arthropoda</taxon>
        <taxon>Chelicerata</taxon>
        <taxon>Arachnida</taxon>
        <taxon>Pseudoscorpiones</taxon>
        <taxon>Cheliferoidea</taxon>
        <taxon>Chernetidae</taxon>
        <taxon>Cordylochernes</taxon>
    </lineage>
</organism>
<name>A0ABY6L0Q1_9ARAC</name>
<keyword evidence="2" id="KW-1185">Reference proteome</keyword>
<reference evidence="1 2" key="1">
    <citation type="submission" date="2022-01" db="EMBL/GenBank/DDBJ databases">
        <title>A chromosomal length assembly of Cordylochernes scorpioides.</title>
        <authorList>
            <person name="Zeh D."/>
            <person name="Zeh J."/>
        </authorList>
    </citation>
    <scope>NUCLEOTIDE SEQUENCE [LARGE SCALE GENOMIC DNA]</scope>
    <source>
        <strain evidence="1">IN4F17</strain>
        <tissue evidence="1">Whole Body</tissue>
    </source>
</reference>
<dbReference type="EMBL" id="CP092873">
    <property type="protein sequence ID" value="UYV73906.1"/>
    <property type="molecule type" value="Genomic_DNA"/>
</dbReference>
<evidence type="ECO:0000313" key="1">
    <source>
        <dbReference type="EMBL" id="UYV73906.1"/>
    </source>
</evidence>
<dbReference type="Proteomes" id="UP001235939">
    <property type="component" value="Chromosome 11"/>
</dbReference>
<gene>
    <name evidence="1" type="ORF">LAZ67_11001362</name>
</gene>
<evidence type="ECO:0000313" key="2">
    <source>
        <dbReference type="Proteomes" id="UP001235939"/>
    </source>
</evidence>
<proteinExistence type="predicted"/>